<dbReference type="EMBL" id="JBHLWI010000029">
    <property type="protein sequence ID" value="MFC0263166.1"/>
    <property type="molecule type" value="Genomic_DNA"/>
</dbReference>
<dbReference type="RefSeq" id="WP_382387635.1">
    <property type="nucleotide sequence ID" value="NZ_JBHLWI010000029.1"/>
</dbReference>
<accession>A0ABV6FTG5</accession>
<proteinExistence type="predicted"/>
<organism evidence="1 2">
    <name type="scientific">Fontibacter flavus</name>
    <dbReference type="NCBI Taxonomy" id="654838"/>
    <lineage>
        <taxon>Bacteria</taxon>
        <taxon>Pseudomonadati</taxon>
        <taxon>Bacteroidota</taxon>
        <taxon>Cytophagia</taxon>
        <taxon>Cytophagales</taxon>
        <taxon>Cyclobacteriaceae</taxon>
        <taxon>Fontibacter</taxon>
    </lineage>
</organism>
<dbReference type="Proteomes" id="UP001589797">
    <property type="component" value="Unassembled WGS sequence"/>
</dbReference>
<reference evidence="1 2" key="1">
    <citation type="submission" date="2024-09" db="EMBL/GenBank/DDBJ databases">
        <authorList>
            <person name="Sun Q."/>
            <person name="Mori K."/>
        </authorList>
    </citation>
    <scope>NUCLEOTIDE SEQUENCE [LARGE SCALE GENOMIC DNA]</scope>
    <source>
        <strain evidence="1 2">CCM 7650</strain>
    </source>
</reference>
<evidence type="ECO:0000313" key="2">
    <source>
        <dbReference type="Proteomes" id="UP001589797"/>
    </source>
</evidence>
<keyword evidence="2" id="KW-1185">Reference proteome</keyword>
<comment type="caution">
    <text evidence="1">The sequence shown here is derived from an EMBL/GenBank/DDBJ whole genome shotgun (WGS) entry which is preliminary data.</text>
</comment>
<evidence type="ECO:0000313" key="1">
    <source>
        <dbReference type="EMBL" id="MFC0263166.1"/>
    </source>
</evidence>
<gene>
    <name evidence="1" type="ORF">ACFFIP_10770</name>
</gene>
<name>A0ABV6FTG5_9BACT</name>
<sequence length="397" mass="45093">MILLLFSCEKEEPSTPIQDPCEQAGNKNSNLISKIPHQIGYNSIWYTFGRSFYGLSVSNHFLFGSPAIGTGPAKSESFEIALMNSNGQTLWHKSLGIGQTTFGAFFDDKILISGWIRNMDDNLLPVSKVYDQNGTELMTNIHDQIVFRSHFYDQLGNLYLSNASNLYYYDPIQIIKLSSALDIQQHYLINYPVRSFIVNQNGEILAFYVDESRTETGLIMIDHQGKVKWNISISENKIQESRLVQINDQRYGLITTECKTIPCAIDIMYYEFGSNGALINPGQKIVSSITLDRLINNSTDGKENFYFEDIQDVLAFDEEVLVVFRASTKNYSALMIKGTLGSSLEHWWDGDALSENPRSLKHLSLKQIERGLEWKTFCGQAICTFQLDKSLEFNSCF</sequence>
<protein>
    <submittedName>
        <fullName evidence="1">Uncharacterized protein</fullName>
    </submittedName>
</protein>